<evidence type="ECO:0000256" key="1">
    <source>
        <dbReference type="SAM" id="SignalP"/>
    </source>
</evidence>
<proteinExistence type="predicted"/>
<reference evidence="2 3" key="1">
    <citation type="journal article" date="2007" name="Int. J. Syst. Evol. Microbiol.">
        <title>Description of Pelomonas aquatica sp. nov. and Pelomonas puraquae sp. nov., isolated from industrial and haemodialysis water.</title>
        <authorList>
            <person name="Gomila M."/>
            <person name="Bowien B."/>
            <person name="Falsen E."/>
            <person name="Moore E.R."/>
            <person name="Lalucat J."/>
        </authorList>
    </citation>
    <scope>NUCLEOTIDE SEQUENCE [LARGE SCALE GENOMIC DNA]</scope>
    <source>
        <strain evidence="2 3">CCUG 52769</strain>
    </source>
</reference>
<feature type="chain" id="PRO_5013100964" description="Cobalt-zinc-cadmium resistance protein" evidence="1">
    <location>
        <begin position="21"/>
        <end position="120"/>
    </location>
</feature>
<dbReference type="NCBIfam" id="NF045614">
    <property type="entry name" value="efflu_CzcI_Cupr"/>
    <property type="match status" value="1"/>
</dbReference>
<keyword evidence="3" id="KW-1185">Reference proteome</keyword>
<evidence type="ECO:0000313" key="2">
    <source>
        <dbReference type="EMBL" id="OWR04972.1"/>
    </source>
</evidence>
<dbReference type="Proteomes" id="UP000197446">
    <property type="component" value="Unassembled WGS sequence"/>
</dbReference>
<name>A0A254NDM0_9BURK</name>
<dbReference type="OrthoDB" id="6717343at2"/>
<dbReference type="AlphaFoldDB" id="A0A254NDM0"/>
<feature type="signal peptide" evidence="1">
    <location>
        <begin position="1"/>
        <end position="20"/>
    </location>
</feature>
<dbReference type="GO" id="GO:0046686">
    <property type="term" value="P:response to cadmium ion"/>
    <property type="evidence" value="ECO:0007669"/>
    <property type="project" value="InterPro"/>
</dbReference>
<organism evidence="2 3">
    <name type="scientific">Roseateles puraquae</name>
    <dbReference type="NCBI Taxonomy" id="431059"/>
    <lineage>
        <taxon>Bacteria</taxon>
        <taxon>Pseudomonadati</taxon>
        <taxon>Pseudomonadota</taxon>
        <taxon>Betaproteobacteria</taxon>
        <taxon>Burkholderiales</taxon>
        <taxon>Sphaerotilaceae</taxon>
        <taxon>Roseateles</taxon>
    </lineage>
</organism>
<gene>
    <name evidence="2" type="ORF">CDO81_00315</name>
</gene>
<evidence type="ECO:0000313" key="3">
    <source>
        <dbReference type="Proteomes" id="UP000197446"/>
    </source>
</evidence>
<protein>
    <recommendedName>
        <fullName evidence="4">Cobalt-zinc-cadmium resistance protein</fullName>
    </recommendedName>
</protein>
<sequence length="120" mass="12866">MRKALLTFLLAVLPFQFVWGAAAGYCQHEQGTEVSHFGHHAHKHAGKFAKTSDASADKSQQGGADDADCIACHMSGGTVMSDAQTLPRVDQIAQPVTTVRGAHSRLLVPTIDRPKWASLT</sequence>
<dbReference type="RefSeq" id="WP_088481186.1">
    <property type="nucleotide sequence ID" value="NZ_NISI01000001.1"/>
</dbReference>
<keyword evidence="1" id="KW-0732">Signal</keyword>
<evidence type="ECO:0008006" key="4">
    <source>
        <dbReference type="Google" id="ProtNLM"/>
    </source>
</evidence>
<dbReference type="InterPro" id="IPR055013">
    <property type="entry name" value="CzcI"/>
</dbReference>
<comment type="caution">
    <text evidence="2">The sequence shown here is derived from an EMBL/GenBank/DDBJ whole genome shotgun (WGS) entry which is preliminary data.</text>
</comment>
<accession>A0A254NDM0</accession>
<dbReference type="EMBL" id="NISI01000001">
    <property type="protein sequence ID" value="OWR04972.1"/>
    <property type="molecule type" value="Genomic_DNA"/>
</dbReference>